<dbReference type="VEuPathDB" id="FungiDB:T552_02130"/>
<dbReference type="GeneID" id="28936888"/>
<accession>A0A0W4ZH44</accession>
<sequence>MRFLKGSLKALNLKSQHFLGPQFFKSRWYFFTTPYILQKTSFSTRSPMYKYSIVDKELSERLSSEIQLETSSVKEIPENIRTFMDNKQFEIIDHEDSNEVELVRQFKDEKIIVSFSISDINNLESEDEYYQENENESLQNNTLNTKDNLSGFNKDDSTCSLPIRCNITITKSKSGTLALDALAQDGIFMIENITYYKNDNLALTQTAEADWQRRGIYMGPSFQSLDENIQVMFERYLEERGINTSLALFIPEYVSYKEQNEYVNWLQNVKKFINT</sequence>
<reference evidence="2" key="1">
    <citation type="journal article" date="2016" name="Nat. Commun.">
        <title>Genome analysis of three Pneumocystis species reveals adaptation mechanisms to life exclusively in mammalian hosts.</title>
        <authorList>
            <person name="Ma L."/>
            <person name="Chen Z."/>
            <person name="Huang D.W."/>
            <person name="Kutty G."/>
            <person name="Ishihara M."/>
            <person name="Wang H."/>
            <person name="Abouelleil A."/>
            <person name="Bishop L."/>
            <person name="Davey E."/>
            <person name="Deng R."/>
            <person name="Deng X."/>
            <person name="Fan L."/>
            <person name="Fantoni G."/>
            <person name="Fitzgerald M."/>
            <person name="Gogineni E."/>
            <person name="Goldberg J.M."/>
            <person name="Handley G."/>
            <person name="Hu X."/>
            <person name="Huber C."/>
            <person name="Jiao X."/>
            <person name="Jones K."/>
            <person name="Levin J.Z."/>
            <person name="Liu Y."/>
            <person name="Macdonald P."/>
            <person name="Melnikov A."/>
            <person name="Raley C."/>
            <person name="Sassi M."/>
            <person name="Sherman B.T."/>
            <person name="Song X."/>
            <person name="Sykes S."/>
            <person name="Tran B."/>
            <person name="Walsh L."/>
            <person name="Xia Y."/>
            <person name="Yang J."/>
            <person name="Young S."/>
            <person name="Zeng Q."/>
            <person name="Zheng X."/>
            <person name="Stephens R."/>
            <person name="Nusbaum C."/>
            <person name="Birren B.W."/>
            <person name="Azadi P."/>
            <person name="Lempicki R.A."/>
            <person name="Cuomo C.A."/>
            <person name="Kovacs J.A."/>
        </authorList>
    </citation>
    <scope>NUCLEOTIDE SEQUENCE [LARGE SCALE GENOMIC DNA]</scope>
    <source>
        <strain evidence="2">B80</strain>
    </source>
</reference>
<dbReference type="SUPFAM" id="SSF54529">
    <property type="entry name" value="Mitochondrial glycoprotein MAM33-like"/>
    <property type="match status" value="1"/>
</dbReference>
<dbReference type="InterPro" id="IPR036561">
    <property type="entry name" value="MAM33_sf"/>
</dbReference>
<dbReference type="GO" id="GO:0042256">
    <property type="term" value="P:cytosolic ribosome assembly"/>
    <property type="evidence" value="ECO:0007669"/>
    <property type="project" value="TreeGrafter"/>
</dbReference>
<evidence type="ECO:0000313" key="1">
    <source>
        <dbReference type="EMBL" id="KTW27690.1"/>
    </source>
</evidence>
<dbReference type="Pfam" id="PF02330">
    <property type="entry name" value="MAM33"/>
    <property type="match status" value="1"/>
</dbReference>
<dbReference type="OrthoDB" id="278212at2759"/>
<dbReference type="InterPro" id="IPR003428">
    <property type="entry name" value="MAM33"/>
</dbReference>
<gene>
    <name evidence="1" type="ORF">T552_02130</name>
</gene>
<dbReference type="PANTHER" id="PTHR10826:SF1">
    <property type="entry name" value="COMPLEMENT COMPONENT 1 Q SUBCOMPONENT-BINDING PROTEIN, MITOCHONDRIAL"/>
    <property type="match status" value="1"/>
</dbReference>
<evidence type="ECO:0008006" key="3">
    <source>
        <dbReference type="Google" id="ProtNLM"/>
    </source>
</evidence>
<dbReference type="RefSeq" id="XP_018225572.1">
    <property type="nucleotide sequence ID" value="XM_018370685.1"/>
</dbReference>
<proteinExistence type="predicted"/>
<keyword evidence="2" id="KW-1185">Reference proteome</keyword>
<dbReference type="Gene3D" id="3.10.280.10">
    <property type="entry name" value="Mitochondrial glycoprotein"/>
    <property type="match status" value="1"/>
</dbReference>
<dbReference type="AlphaFoldDB" id="A0A0W4ZH44"/>
<organism evidence="1 2">
    <name type="scientific">Pneumocystis carinii (strain B80)</name>
    <name type="common">Rat pneumocystis pneumonia agent</name>
    <name type="synonym">Pneumocystis carinii f. sp. carinii</name>
    <dbReference type="NCBI Taxonomy" id="1408658"/>
    <lineage>
        <taxon>Eukaryota</taxon>
        <taxon>Fungi</taxon>
        <taxon>Dikarya</taxon>
        <taxon>Ascomycota</taxon>
        <taxon>Taphrinomycotina</taxon>
        <taxon>Pneumocystomycetes</taxon>
        <taxon>Pneumocystaceae</taxon>
        <taxon>Pneumocystis</taxon>
    </lineage>
</organism>
<dbReference type="Proteomes" id="UP000054454">
    <property type="component" value="Unassembled WGS sequence"/>
</dbReference>
<name>A0A0W4ZH44_PNEC8</name>
<evidence type="ECO:0000313" key="2">
    <source>
        <dbReference type="Proteomes" id="UP000054454"/>
    </source>
</evidence>
<dbReference type="EMBL" id="LFVZ01000009">
    <property type="protein sequence ID" value="KTW27690.1"/>
    <property type="molecule type" value="Genomic_DNA"/>
</dbReference>
<dbReference type="GO" id="GO:0005759">
    <property type="term" value="C:mitochondrial matrix"/>
    <property type="evidence" value="ECO:0007669"/>
    <property type="project" value="InterPro"/>
</dbReference>
<protein>
    <recommendedName>
        <fullName evidence="3">Mitochondrial glyco protein</fullName>
    </recommendedName>
</protein>
<dbReference type="PANTHER" id="PTHR10826">
    <property type="entry name" value="COMPLEMENT COMPONENT 1"/>
    <property type="match status" value="1"/>
</dbReference>
<comment type="caution">
    <text evidence="1">The sequence shown here is derived from an EMBL/GenBank/DDBJ whole genome shotgun (WGS) entry which is preliminary data.</text>
</comment>